<dbReference type="PANTHER" id="PTHR30572">
    <property type="entry name" value="MEMBRANE COMPONENT OF TRANSPORTER-RELATED"/>
    <property type="match status" value="1"/>
</dbReference>
<feature type="transmembrane region" description="Helical" evidence="7">
    <location>
        <begin position="421"/>
        <end position="442"/>
    </location>
</feature>
<keyword evidence="10" id="KW-1185">Reference proteome</keyword>
<evidence type="ECO:0000256" key="5">
    <source>
        <dbReference type="ARBA" id="ARBA00023136"/>
    </source>
</evidence>
<keyword evidence="9" id="KW-0449">Lipoprotein</keyword>
<name>A0A1T4VA67_9FIRM</name>
<dbReference type="EMBL" id="FUXZ01000003">
    <property type="protein sequence ID" value="SKA61865.1"/>
    <property type="molecule type" value="Genomic_DNA"/>
</dbReference>
<evidence type="ECO:0000256" key="4">
    <source>
        <dbReference type="ARBA" id="ARBA00022989"/>
    </source>
</evidence>
<evidence type="ECO:0000256" key="7">
    <source>
        <dbReference type="SAM" id="Phobius"/>
    </source>
</evidence>
<feature type="transmembrane region" description="Helical" evidence="7">
    <location>
        <begin position="695"/>
        <end position="716"/>
    </location>
</feature>
<feature type="transmembrane region" description="Helical" evidence="7">
    <location>
        <begin position="251"/>
        <end position="275"/>
    </location>
</feature>
<reference evidence="9 10" key="1">
    <citation type="submission" date="2017-02" db="EMBL/GenBank/DDBJ databases">
        <authorList>
            <person name="Peterson S.W."/>
        </authorList>
    </citation>
    <scope>NUCLEOTIDE SEQUENCE [LARGE SCALE GENOMIC DNA]</scope>
    <source>
        <strain evidence="9 10">ATCC 35992</strain>
    </source>
</reference>
<keyword evidence="3 7" id="KW-0812">Transmembrane</keyword>
<gene>
    <name evidence="9" type="ORF">SAMN02745111_00583</name>
</gene>
<evidence type="ECO:0000313" key="9">
    <source>
        <dbReference type="EMBL" id="SKA61865.1"/>
    </source>
</evidence>
<dbReference type="AlphaFoldDB" id="A0A1T4VA67"/>
<comment type="subcellular location">
    <subcellularLocation>
        <location evidence="1">Cell membrane</location>
        <topology evidence="1">Multi-pass membrane protein</topology>
    </subcellularLocation>
</comment>
<feature type="transmembrane region" description="Helical" evidence="7">
    <location>
        <begin position="307"/>
        <end position="328"/>
    </location>
</feature>
<evidence type="ECO:0000313" key="10">
    <source>
        <dbReference type="Proteomes" id="UP000190814"/>
    </source>
</evidence>
<evidence type="ECO:0000256" key="1">
    <source>
        <dbReference type="ARBA" id="ARBA00004651"/>
    </source>
</evidence>
<dbReference type="PANTHER" id="PTHR30572:SF4">
    <property type="entry name" value="ABC TRANSPORTER PERMEASE YTRF"/>
    <property type="match status" value="1"/>
</dbReference>
<feature type="transmembrane region" description="Helical" evidence="7">
    <location>
        <begin position="348"/>
        <end position="368"/>
    </location>
</feature>
<proteinExistence type="inferred from homology"/>
<keyword evidence="5 7" id="KW-0472">Membrane</keyword>
<accession>A0A1T4VA67</accession>
<sequence>MVKLVKANIRKDRSILAMFFLIIFVATILVNFTLFMRGYGSYYNDKLDEKNVGEYFNYVDASKEDSEELLKDFKWIKEIKYTPIIVMQSFKISVNDGKDTDESGFYQRYSDEVRFNRVDWYEKDESIKGEKIYVNMYVAASTGIKVGDKVTVDTGMFGKDDYVVAGIYEDYIDGGIYTYESFMIGDSKFEEIKNRLPEGRDQNRIEIMSDGSQNDERAVREINDAFIKKGFTPRAWDRSIFRSSYISIVDIVAGFIVAIAAVIMIVCVVMVIFTINNNINRDIKNIGALRAVGYTTGQIRKSIALEYSVVSGLSVIIATIIAHILFPLLERNFLRGLVGFRWKNSYCLGSMLIVLSIIFVVAIIAFLASAKIKNLHPATALRFGLAANSFKHNYLPLDKSFGNLNILLALKNMFHNKVQNFIIFLVILMVSFLTIFTGVLYYNSQVDTTHLQRLVQGDVPHAIVEFDSHDMKKTKENMKTIENIDGVKEVYGLGGIDAYVGDMKTMVLFSNHMNYVNCEIYKGENVKEDNEVIIGSEIAKYAKVDVGDSITISTGKEAKDYVVVGLCQAVYSQGKRIYMTEAGAKSIFENIEYNNVRIRMKTKTVDFINDCLDKIKDELGSKCIDTHNYWRYQNSSANEIVYTIGTVIYIFVFINIFIILLVIRMLMKTIFVKSEKEFGVKKAIGYTSRQLRIQLSLSLIPVTFIAATLGGTIGYFGVNKVFDFVFAGFGVKKADLIVRLSFVPISLILVTLLVVVFSYLLSRKMKKISAYKLITE</sequence>
<comment type="similarity">
    <text evidence="6">Belongs to the ABC-4 integral membrane protein family.</text>
</comment>
<dbReference type="OrthoDB" id="9761168at2"/>
<feature type="domain" description="ABC3 transporter permease C-terminal" evidence="8">
    <location>
        <begin position="650"/>
        <end position="769"/>
    </location>
</feature>
<dbReference type="RefSeq" id="WP_078765470.1">
    <property type="nucleotide sequence ID" value="NZ_FUXZ01000003.1"/>
</dbReference>
<evidence type="ECO:0000256" key="6">
    <source>
        <dbReference type="ARBA" id="ARBA00038076"/>
    </source>
</evidence>
<feature type="transmembrane region" description="Helical" evidence="7">
    <location>
        <begin position="15"/>
        <end position="36"/>
    </location>
</feature>
<feature type="domain" description="ABC3 transporter permease C-terminal" evidence="8">
    <location>
        <begin position="258"/>
        <end position="371"/>
    </location>
</feature>
<keyword evidence="4 7" id="KW-1133">Transmembrane helix</keyword>
<dbReference type="Proteomes" id="UP000190814">
    <property type="component" value="Unassembled WGS sequence"/>
</dbReference>
<feature type="transmembrane region" description="Helical" evidence="7">
    <location>
        <begin position="736"/>
        <end position="761"/>
    </location>
</feature>
<organism evidence="9 10">
    <name type="scientific">Eubacterium uniforme</name>
    <dbReference type="NCBI Taxonomy" id="39495"/>
    <lineage>
        <taxon>Bacteria</taxon>
        <taxon>Bacillati</taxon>
        <taxon>Bacillota</taxon>
        <taxon>Clostridia</taxon>
        <taxon>Eubacteriales</taxon>
        <taxon>Eubacteriaceae</taxon>
        <taxon>Eubacterium</taxon>
    </lineage>
</organism>
<keyword evidence="2" id="KW-1003">Cell membrane</keyword>
<feature type="transmembrane region" description="Helical" evidence="7">
    <location>
        <begin position="640"/>
        <end position="663"/>
    </location>
</feature>
<dbReference type="Pfam" id="PF02687">
    <property type="entry name" value="FtsX"/>
    <property type="match status" value="2"/>
</dbReference>
<evidence type="ECO:0000259" key="8">
    <source>
        <dbReference type="Pfam" id="PF02687"/>
    </source>
</evidence>
<dbReference type="GO" id="GO:0005886">
    <property type="term" value="C:plasma membrane"/>
    <property type="evidence" value="ECO:0007669"/>
    <property type="project" value="UniProtKB-SubCell"/>
</dbReference>
<dbReference type="STRING" id="39495.SAMN02745111_00583"/>
<dbReference type="GO" id="GO:0022857">
    <property type="term" value="F:transmembrane transporter activity"/>
    <property type="evidence" value="ECO:0007669"/>
    <property type="project" value="TreeGrafter"/>
</dbReference>
<protein>
    <submittedName>
        <fullName evidence="9">ABC-type transport system, involved in lipoprotein release, permease component</fullName>
    </submittedName>
</protein>
<dbReference type="InterPro" id="IPR003838">
    <property type="entry name" value="ABC3_permease_C"/>
</dbReference>
<dbReference type="InterPro" id="IPR050250">
    <property type="entry name" value="Macrolide_Exporter_MacB"/>
</dbReference>
<evidence type="ECO:0000256" key="3">
    <source>
        <dbReference type="ARBA" id="ARBA00022692"/>
    </source>
</evidence>
<evidence type="ECO:0000256" key="2">
    <source>
        <dbReference type="ARBA" id="ARBA00022475"/>
    </source>
</evidence>